<dbReference type="InterPro" id="IPR036291">
    <property type="entry name" value="NAD(P)-bd_dom_sf"/>
</dbReference>
<dbReference type="InterPro" id="IPR051450">
    <property type="entry name" value="Gfo/Idh/MocA_Oxidoreductases"/>
</dbReference>
<organism evidence="3 4">
    <name type="scientific">Dictyobacter aurantiacus</name>
    <dbReference type="NCBI Taxonomy" id="1936993"/>
    <lineage>
        <taxon>Bacteria</taxon>
        <taxon>Bacillati</taxon>
        <taxon>Chloroflexota</taxon>
        <taxon>Ktedonobacteria</taxon>
        <taxon>Ktedonobacterales</taxon>
        <taxon>Dictyobacteraceae</taxon>
        <taxon>Dictyobacter</taxon>
    </lineage>
</organism>
<sequence length="335" mass="37374">MRTDLRFGLIGWGYWGPKIARNLDGLSNVSVTMVADLDQSRLASIAVNQPWIKTTTDFHDILNSDVDGVVIAAPVRAHYYLAKEALLHDKHVLVEKPLTASVAEAEELVEIARQRNRILMVGHTFEYSPAVNELRKLVQNGDLGKIYCVEAERVNLGLFRSDINVIWDLAPHDISILLYLFGKAPESVKVQAHAHLQSHICDIAHLDLEFADQMTAHVHVSWLHPCKIRRVTVIGDARMVVYDDTNPSEMIKVYNKGADVHADPVVSYRHGAITIPHIDWVEPLRLECEDFVNSIRTGNQPRANGEVGLAVVRVLEAAQAALEKQEAINTAVTVQ</sequence>
<dbReference type="PANTHER" id="PTHR43377:SF6">
    <property type="entry name" value="GFO_IDH_MOCA-LIKE OXIDOREDUCTASE N-TERMINAL DOMAIN-CONTAINING PROTEIN"/>
    <property type="match status" value="1"/>
</dbReference>
<proteinExistence type="predicted"/>
<accession>A0A401ZA65</accession>
<dbReference type="Pfam" id="PF01408">
    <property type="entry name" value="GFO_IDH_MocA"/>
    <property type="match status" value="1"/>
</dbReference>
<evidence type="ECO:0000259" key="1">
    <source>
        <dbReference type="Pfam" id="PF01408"/>
    </source>
</evidence>
<reference evidence="4" key="1">
    <citation type="submission" date="2018-12" db="EMBL/GenBank/DDBJ databases">
        <title>Tengunoibacter tsumagoiensis gen. nov., sp. nov., Dictyobacter kobayashii sp. nov., D. alpinus sp. nov., and D. joshuensis sp. nov. and description of Dictyobacteraceae fam. nov. within the order Ktedonobacterales isolated from Tengu-no-mugimeshi.</title>
        <authorList>
            <person name="Wang C.M."/>
            <person name="Zheng Y."/>
            <person name="Sakai Y."/>
            <person name="Toyoda A."/>
            <person name="Minakuchi Y."/>
            <person name="Abe K."/>
            <person name="Yokota A."/>
            <person name="Yabe S."/>
        </authorList>
    </citation>
    <scope>NUCLEOTIDE SEQUENCE [LARGE SCALE GENOMIC DNA]</scope>
    <source>
        <strain evidence="4">S-27</strain>
    </source>
</reference>
<dbReference type="OrthoDB" id="9783105at2"/>
<dbReference type="RefSeq" id="WP_126594974.1">
    <property type="nucleotide sequence ID" value="NZ_BIFQ01000001.1"/>
</dbReference>
<dbReference type="Proteomes" id="UP000287224">
    <property type="component" value="Unassembled WGS sequence"/>
</dbReference>
<dbReference type="GO" id="GO:0000166">
    <property type="term" value="F:nucleotide binding"/>
    <property type="evidence" value="ECO:0007669"/>
    <property type="project" value="InterPro"/>
</dbReference>
<dbReference type="Gene3D" id="3.30.360.10">
    <property type="entry name" value="Dihydrodipicolinate Reductase, domain 2"/>
    <property type="match status" value="1"/>
</dbReference>
<keyword evidence="4" id="KW-1185">Reference proteome</keyword>
<evidence type="ECO:0000259" key="2">
    <source>
        <dbReference type="Pfam" id="PF22725"/>
    </source>
</evidence>
<dbReference type="InterPro" id="IPR055170">
    <property type="entry name" value="GFO_IDH_MocA-like_dom"/>
</dbReference>
<evidence type="ECO:0000313" key="4">
    <source>
        <dbReference type="Proteomes" id="UP000287224"/>
    </source>
</evidence>
<comment type="caution">
    <text evidence="3">The sequence shown here is derived from an EMBL/GenBank/DDBJ whole genome shotgun (WGS) entry which is preliminary data.</text>
</comment>
<dbReference type="Gene3D" id="3.40.50.720">
    <property type="entry name" value="NAD(P)-binding Rossmann-like Domain"/>
    <property type="match status" value="1"/>
</dbReference>
<dbReference type="SUPFAM" id="SSF55347">
    <property type="entry name" value="Glyceraldehyde-3-phosphate dehydrogenase-like, C-terminal domain"/>
    <property type="match status" value="1"/>
</dbReference>
<dbReference type="SUPFAM" id="SSF51735">
    <property type="entry name" value="NAD(P)-binding Rossmann-fold domains"/>
    <property type="match status" value="1"/>
</dbReference>
<dbReference type="AlphaFoldDB" id="A0A401ZA65"/>
<name>A0A401ZA65_9CHLR</name>
<evidence type="ECO:0000313" key="3">
    <source>
        <dbReference type="EMBL" id="GCE03732.1"/>
    </source>
</evidence>
<feature type="domain" description="GFO/IDH/MocA-like oxidoreductase" evidence="2">
    <location>
        <begin position="132"/>
        <end position="238"/>
    </location>
</feature>
<dbReference type="EMBL" id="BIFQ01000001">
    <property type="protein sequence ID" value="GCE03732.1"/>
    <property type="molecule type" value="Genomic_DNA"/>
</dbReference>
<dbReference type="PANTHER" id="PTHR43377">
    <property type="entry name" value="BILIVERDIN REDUCTASE A"/>
    <property type="match status" value="1"/>
</dbReference>
<gene>
    <name evidence="3" type="ORF">KDAU_10610</name>
</gene>
<dbReference type="InterPro" id="IPR000683">
    <property type="entry name" value="Gfo/Idh/MocA-like_OxRdtase_N"/>
</dbReference>
<dbReference type="Pfam" id="PF22725">
    <property type="entry name" value="GFO_IDH_MocA_C3"/>
    <property type="match status" value="1"/>
</dbReference>
<feature type="domain" description="Gfo/Idh/MocA-like oxidoreductase N-terminal" evidence="1">
    <location>
        <begin position="5"/>
        <end position="123"/>
    </location>
</feature>
<protein>
    <submittedName>
        <fullName evidence="3">Oxidoreductase</fullName>
    </submittedName>
</protein>